<dbReference type="PANTHER" id="PTHR16222:SF12">
    <property type="entry name" value="ADP-RIBOSYLGLYCOHYDROLASE-RELATED"/>
    <property type="match status" value="1"/>
</dbReference>
<name>A0ABY5W4K6_9ACTN</name>
<accession>A0ABY5W4K6</accession>
<dbReference type="InterPro" id="IPR005502">
    <property type="entry name" value="Ribosyl_crysJ1"/>
</dbReference>
<evidence type="ECO:0000313" key="2">
    <source>
        <dbReference type="Proteomes" id="UP001059617"/>
    </source>
</evidence>
<reference evidence="1" key="1">
    <citation type="submission" date="2021-04" db="EMBL/GenBank/DDBJ databases">
        <authorList>
            <person name="Hartkoorn R.C."/>
            <person name="Beaudoing E."/>
            <person name="Hot D."/>
        </authorList>
    </citation>
    <scope>NUCLEOTIDE SEQUENCE</scope>
    <source>
        <strain evidence="1">NRRL B-16292</strain>
    </source>
</reference>
<gene>
    <name evidence="1" type="ORF">Dfulv_08485</name>
</gene>
<dbReference type="RefSeq" id="WP_259862090.1">
    <property type="nucleotide sequence ID" value="NZ_BAAAST010000030.1"/>
</dbReference>
<dbReference type="InterPro" id="IPR036705">
    <property type="entry name" value="Ribosyl_crysJ1_sf"/>
</dbReference>
<dbReference type="SUPFAM" id="SSF101478">
    <property type="entry name" value="ADP-ribosylglycohydrolase"/>
    <property type="match status" value="1"/>
</dbReference>
<dbReference type="Pfam" id="PF03747">
    <property type="entry name" value="ADP_ribosyl_GH"/>
    <property type="match status" value="1"/>
</dbReference>
<dbReference type="Proteomes" id="UP001059617">
    <property type="component" value="Chromosome"/>
</dbReference>
<sequence length="332" mass="35737">MSKVKASLFGLAFGDALGAPTEFLSYEEILRRYGQRGPHELPPRAMVTDDTQMTLAVADGLLSAMEEPPVTAERLEPRIRGRFLQWWSSDENDRAPGRTCMDACAAMAGGKPWWEATVAGSKGCGANMRVAPMGLAPGLTEDERAGAAQLQAALTHGHPTGLAASELSAFAVRWLIDGLPIAQLPETLRERCVSQRTVYRGDWLGDQLWRQPMVESPEQFIAHGWDECRTALEGLEEAVRHVGPDADPCSAAGAGWVAEEALATAVYCLLLFPDSPVDAIARGAASSGDSDSIASLAGGFAGAAHGEDAWPAEWYERIEYRAELDRLAKAWS</sequence>
<dbReference type="Gene3D" id="1.10.4080.10">
    <property type="entry name" value="ADP-ribosylation/Crystallin J1"/>
    <property type="match status" value="1"/>
</dbReference>
<dbReference type="EMBL" id="CP073720">
    <property type="protein sequence ID" value="UWP84261.1"/>
    <property type="molecule type" value="Genomic_DNA"/>
</dbReference>
<evidence type="ECO:0000313" key="1">
    <source>
        <dbReference type="EMBL" id="UWP84261.1"/>
    </source>
</evidence>
<proteinExistence type="predicted"/>
<dbReference type="PANTHER" id="PTHR16222">
    <property type="entry name" value="ADP-RIBOSYLGLYCOHYDROLASE"/>
    <property type="match status" value="1"/>
</dbReference>
<organism evidence="1 2">
    <name type="scientific">Dactylosporangium fulvum</name>
    <dbReference type="NCBI Taxonomy" id="53359"/>
    <lineage>
        <taxon>Bacteria</taxon>
        <taxon>Bacillati</taxon>
        <taxon>Actinomycetota</taxon>
        <taxon>Actinomycetes</taxon>
        <taxon>Micromonosporales</taxon>
        <taxon>Micromonosporaceae</taxon>
        <taxon>Dactylosporangium</taxon>
    </lineage>
</organism>
<reference evidence="1" key="2">
    <citation type="submission" date="2022-09" db="EMBL/GenBank/DDBJ databases">
        <title>Biosynthetic gene clusters of Dactylosporangioum fulvum.</title>
        <authorList>
            <person name="Caradec T."/>
        </authorList>
    </citation>
    <scope>NUCLEOTIDE SEQUENCE</scope>
    <source>
        <strain evidence="1">NRRL B-16292</strain>
    </source>
</reference>
<dbReference type="InterPro" id="IPR050792">
    <property type="entry name" value="ADP-ribosylglycohydrolase"/>
</dbReference>
<keyword evidence="2" id="KW-1185">Reference proteome</keyword>
<protein>
    <submittedName>
        <fullName evidence="1">ADP-ribosylglycohydrolase family protein</fullName>
    </submittedName>
</protein>